<comment type="caution">
    <text evidence="1">The sequence shown here is derived from an EMBL/GenBank/DDBJ whole genome shotgun (WGS) entry which is preliminary data.</text>
</comment>
<dbReference type="EMBL" id="AVOT02127773">
    <property type="protein sequence ID" value="MBW0587621.1"/>
    <property type="molecule type" value="Genomic_DNA"/>
</dbReference>
<protein>
    <submittedName>
        <fullName evidence="1">Uncharacterized protein</fullName>
    </submittedName>
</protein>
<organism evidence="1 2">
    <name type="scientific">Austropuccinia psidii MF-1</name>
    <dbReference type="NCBI Taxonomy" id="1389203"/>
    <lineage>
        <taxon>Eukaryota</taxon>
        <taxon>Fungi</taxon>
        <taxon>Dikarya</taxon>
        <taxon>Basidiomycota</taxon>
        <taxon>Pucciniomycotina</taxon>
        <taxon>Pucciniomycetes</taxon>
        <taxon>Pucciniales</taxon>
        <taxon>Sphaerophragmiaceae</taxon>
        <taxon>Austropuccinia</taxon>
    </lineage>
</organism>
<proteinExistence type="predicted"/>
<dbReference type="AlphaFoldDB" id="A0A9Q3KWV3"/>
<dbReference type="Proteomes" id="UP000765509">
    <property type="component" value="Unassembled WGS sequence"/>
</dbReference>
<keyword evidence="2" id="KW-1185">Reference proteome</keyword>
<evidence type="ECO:0000313" key="2">
    <source>
        <dbReference type="Proteomes" id="UP000765509"/>
    </source>
</evidence>
<name>A0A9Q3KWV3_9BASI</name>
<reference evidence="1" key="1">
    <citation type="submission" date="2021-03" db="EMBL/GenBank/DDBJ databases">
        <title>Draft genome sequence of rust myrtle Austropuccinia psidii MF-1, a brazilian biotype.</title>
        <authorList>
            <person name="Quecine M.C."/>
            <person name="Pachon D.M.R."/>
            <person name="Bonatelli M.L."/>
            <person name="Correr F.H."/>
            <person name="Franceschini L.M."/>
            <person name="Leite T.F."/>
            <person name="Margarido G.R.A."/>
            <person name="Almeida C.A."/>
            <person name="Ferrarezi J.A."/>
            <person name="Labate C.A."/>
        </authorList>
    </citation>
    <scope>NUCLEOTIDE SEQUENCE</scope>
    <source>
        <strain evidence="1">MF-1</strain>
    </source>
</reference>
<evidence type="ECO:0000313" key="1">
    <source>
        <dbReference type="EMBL" id="MBW0587621.1"/>
    </source>
</evidence>
<sequence length="100" mass="10836">MDLSAGDGCLTSKRGKVDYVQWHAIVHMSWFVALVQDANASHAKPYACAGSDNAKSSLPLWGLPTLPTPILMPVQVPDNSHANPYACTGFQQFTHQSLLL</sequence>
<accession>A0A9Q3KWV3</accession>
<gene>
    <name evidence="1" type="ORF">O181_127336</name>
</gene>